<keyword evidence="1" id="KW-1133">Transmembrane helix</keyword>
<evidence type="ECO:0000256" key="1">
    <source>
        <dbReference type="SAM" id="Phobius"/>
    </source>
</evidence>
<dbReference type="InterPro" id="IPR016024">
    <property type="entry name" value="ARM-type_fold"/>
</dbReference>
<protein>
    <submittedName>
        <fullName evidence="2">Protein ARABIDILLO 1</fullName>
    </submittedName>
</protein>
<dbReference type="EMBL" id="QGNW01000142">
    <property type="protein sequence ID" value="RVW91778.1"/>
    <property type="molecule type" value="Genomic_DNA"/>
</dbReference>
<evidence type="ECO:0000313" key="3">
    <source>
        <dbReference type="Proteomes" id="UP000288805"/>
    </source>
</evidence>
<dbReference type="PANTHER" id="PTHR46976:SF2">
    <property type="entry name" value="F-BOX DOMAIN-CONTAINING PROTEIN"/>
    <property type="match status" value="1"/>
</dbReference>
<dbReference type="Proteomes" id="UP000288805">
    <property type="component" value="Unassembled WGS sequence"/>
</dbReference>
<evidence type="ECO:0000313" key="2">
    <source>
        <dbReference type="EMBL" id="RVW91778.1"/>
    </source>
</evidence>
<keyword evidence="1" id="KW-0812">Transmembrane</keyword>
<reference evidence="2 3" key="1">
    <citation type="journal article" date="2018" name="PLoS Genet.">
        <title>Population sequencing reveals clonal diversity and ancestral inbreeding in the grapevine cultivar Chardonnay.</title>
        <authorList>
            <person name="Roach M.J."/>
            <person name="Johnson D.L."/>
            <person name="Bohlmann J."/>
            <person name="van Vuuren H.J."/>
            <person name="Jones S.J."/>
            <person name="Pretorius I.S."/>
            <person name="Schmidt S.A."/>
            <person name="Borneman A.R."/>
        </authorList>
    </citation>
    <scope>NUCLEOTIDE SEQUENCE [LARGE SCALE GENOMIC DNA]</scope>
    <source>
        <strain evidence="3">cv. Chardonnay</strain>
        <tissue evidence="2">Leaf</tissue>
    </source>
</reference>
<name>A0A438I4Z6_VITVI</name>
<feature type="transmembrane region" description="Helical" evidence="1">
    <location>
        <begin position="337"/>
        <end position="365"/>
    </location>
</feature>
<dbReference type="AlphaFoldDB" id="A0A438I4Z6"/>
<dbReference type="Gene3D" id="1.25.10.10">
    <property type="entry name" value="Leucine-rich Repeat Variant"/>
    <property type="match status" value="1"/>
</dbReference>
<dbReference type="PANTHER" id="PTHR46976">
    <property type="entry name" value="PROTEIN ARABIDILLO 1"/>
    <property type="match status" value="1"/>
</dbReference>
<dbReference type="SUPFAM" id="SSF48371">
    <property type="entry name" value="ARM repeat"/>
    <property type="match status" value="1"/>
</dbReference>
<dbReference type="InterPro" id="IPR011989">
    <property type="entry name" value="ARM-like"/>
</dbReference>
<proteinExistence type="predicted"/>
<dbReference type="OrthoDB" id="7537227at2759"/>
<sequence length="427" mass="47456">MVLITNEALDSMLKSNSCGVLSMEALSSLLVRAKEGHFLLSLRVEGIGEAGEGISHLLLAYDTAVFYNIKELALELGCKVGELPTTCLRLPLSAPFKLVWVWDGVEEQFCKRLSLWKRQYISKKGRTVLIHSNLANLPIYFMCLFSIPRKVRLRLKKIQRDILWGGRALERELHSVKWFFIHMEKRQGALLLFKQGSSGSHGLHPRKAAMVSETLLGCYGSFVGKKQKGGVAPLIALARSNVEELGALVGGYETMLVIPRVIRYLFQGIPRDSVSDCARSERGLLRQLDIGSIYRSLWQAGEDFFSKPKELKLGIKFKELAKSPCWISRSDNLVADLGALILAAIVGASCLIEMLFLLIFLLFIYAASDVHETAAGALWNLAFNPHNALRIVEDGGVQALVNLCSYSLSKMARFMAALALAYMFDGR</sequence>
<comment type="caution">
    <text evidence="2">The sequence shown here is derived from an EMBL/GenBank/DDBJ whole genome shotgun (WGS) entry which is preliminary data.</text>
</comment>
<gene>
    <name evidence="2" type="primary">FBX5_2</name>
    <name evidence="2" type="ORF">CK203_045942</name>
</gene>
<keyword evidence="1" id="KW-0472">Membrane</keyword>
<accession>A0A438I4Z6</accession>
<organism evidence="2 3">
    <name type="scientific">Vitis vinifera</name>
    <name type="common">Grape</name>
    <dbReference type="NCBI Taxonomy" id="29760"/>
    <lineage>
        <taxon>Eukaryota</taxon>
        <taxon>Viridiplantae</taxon>
        <taxon>Streptophyta</taxon>
        <taxon>Embryophyta</taxon>
        <taxon>Tracheophyta</taxon>
        <taxon>Spermatophyta</taxon>
        <taxon>Magnoliopsida</taxon>
        <taxon>eudicotyledons</taxon>
        <taxon>Gunneridae</taxon>
        <taxon>Pentapetalae</taxon>
        <taxon>rosids</taxon>
        <taxon>Vitales</taxon>
        <taxon>Vitaceae</taxon>
        <taxon>Viteae</taxon>
        <taxon>Vitis</taxon>
    </lineage>
</organism>